<reference evidence="1 3" key="1">
    <citation type="submission" date="2017-02" db="EMBL/GenBank/DDBJ databases">
        <authorList>
            <person name="Varghese N."/>
            <person name="Submissions S."/>
        </authorList>
    </citation>
    <scope>NUCLEOTIDE SEQUENCE [LARGE SCALE GENOMIC DNA]</scope>
    <source>
        <strain evidence="1 3">DSM 16775</strain>
    </source>
</reference>
<dbReference type="EMBL" id="UAVR01000015">
    <property type="protein sequence ID" value="SQA91452.1"/>
    <property type="molecule type" value="Genomic_DNA"/>
</dbReference>
<evidence type="ECO:0000313" key="4">
    <source>
        <dbReference type="Proteomes" id="UP000251937"/>
    </source>
</evidence>
<proteinExistence type="predicted"/>
<dbReference type="Proteomes" id="UP000190669">
    <property type="component" value="Unassembled WGS sequence"/>
</dbReference>
<organism evidence="2 4">
    <name type="scientific">Chryseobacterium balustinum</name>
    <dbReference type="NCBI Taxonomy" id="246"/>
    <lineage>
        <taxon>Bacteria</taxon>
        <taxon>Pseudomonadati</taxon>
        <taxon>Bacteroidota</taxon>
        <taxon>Flavobacteriia</taxon>
        <taxon>Flavobacteriales</taxon>
        <taxon>Weeksellaceae</taxon>
        <taxon>Chryseobacterium group</taxon>
        <taxon>Chryseobacterium</taxon>
    </lineage>
</organism>
<evidence type="ECO:0008006" key="5">
    <source>
        <dbReference type="Google" id="ProtNLM"/>
    </source>
</evidence>
<evidence type="ECO:0000313" key="1">
    <source>
        <dbReference type="EMBL" id="SKB70542.1"/>
    </source>
</evidence>
<evidence type="ECO:0000313" key="3">
    <source>
        <dbReference type="Proteomes" id="UP000190669"/>
    </source>
</evidence>
<accession>A0AAX2IPN9</accession>
<dbReference type="PROSITE" id="PS51257">
    <property type="entry name" value="PROKAR_LIPOPROTEIN"/>
    <property type="match status" value="1"/>
</dbReference>
<keyword evidence="3" id="KW-1185">Reference proteome</keyword>
<dbReference type="EMBL" id="FUZE01000006">
    <property type="protein sequence ID" value="SKB70542.1"/>
    <property type="molecule type" value="Genomic_DNA"/>
</dbReference>
<dbReference type="AlphaFoldDB" id="A0AAX2IPN9"/>
<reference evidence="2 4" key="2">
    <citation type="submission" date="2018-06" db="EMBL/GenBank/DDBJ databases">
        <authorList>
            <consortium name="Pathogen Informatics"/>
            <person name="Doyle S."/>
        </authorList>
    </citation>
    <scope>NUCLEOTIDE SEQUENCE [LARGE SCALE GENOMIC DNA]</scope>
    <source>
        <strain evidence="2 4">NCTC11212</strain>
    </source>
</reference>
<comment type="caution">
    <text evidence="2">The sequence shown here is derived from an EMBL/GenBank/DDBJ whole genome shotgun (WGS) entry which is preliminary data.</text>
</comment>
<dbReference type="Proteomes" id="UP000251937">
    <property type="component" value="Unassembled WGS sequence"/>
</dbReference>
<name>A0AAX2IPN9_9FLAO</name>
<protein>
    <recommendedName>
        <fullName evidence="5">Lipoprotein</fullName>
    </recommendedName>
</protein>
<gene>
    <name evidence="2" type="ORF">NCTC11212_03086</name>
    <name evidence="1" type="ORF">SAMN05421800_106170</name>
</gene>
<evidence type="ECO:0000313" key="2">
    <source>
        <dbReference type="EMBL" id="SQA91452.1"/>
    </source>
</evidence>
<sequence length="167" mass="19590">MNVYKNLIIVLALFPLILFGCNKKQINTPETKKVVRKLHKIKNEDIIVIKYNNGIILKWNVEKNQLIKDSNYDEILKNKKKLQAMLSSISDNEDIGVKVCTKKTSNLKKGDIAFIFLYENQKIYLFSCLKLQFDVMNENCKYPDALLDYIEKNRQKVQEQVKKCIEL</sequence>
<dbReference type="RefSeq" id="WP_123920799.1">
    <property type="nucleotide sequence ID" value="NZ_CP033934.1"/>
</dbReference>